<dbReference type="EMBL" id="AP022612">
    <property type="protein sequence ID" value="BBZ31496.1"/>
    <property type="molecule type" value="Genomic_DNA"/>
</dbReference>
<sequence length="482" mass="49516">MQHPGFSAIAATPVVTRKDKLALATVAVLGASAIAVTPVVAPNATTALPQVQSHAYDLTAALNATASPLEIYGSVFNETFNNLSLLGSAVVNDPAPLLSQVLENQKGYLEKIFGAFGSIPTSVETWWEGSNGKARLDMARVALEAGDLGEAYRWFNHSMLYAFNAAFGPLIAPGVFLSGIPRGGTEYFAGIPEQIAQNFTNLVAATFTRAVVVTGLFQGVFGTISGAVFELTRVVGATVEAISKGDIVGALNAVINTPAILANAVLNGFDYADEDPETGTGGYAEWPALLTFAEPGETGAVAGLFQTLLINIPKQLAAAIAPPAPTTTTALVSEVPAGVLDAPALETVDPEPTVELDKVEPAVEKAAPVVELVKVESPAPVSTDVEEGTASEGGAASLEGDTEGKTTAADRIKAKISEAKEAREARAQVVKERVEAAKEKAAAAREARAEKRAGAAKESKSSDSTDSGSSSSSSSGGSDSDS</sequence>
<evidence type="ECO:0000313" key="3">
    <source>
        <dbReference type="EMBL" id="BBZ31496.1"/>
    </source>
</evidence>
<reference evidence="3" key="2">
    <citation type="submission" date="2020-02" db="EMBL/GenBank/DDBJ databases">
        <authorList>
            <person name="Matsumoto Y."/>
            <person name="Motooka D."/>
            <person name="Nakamura S."/>
        </authorList>
    </citation>
    <scope>NUCLEOTIDE SEQUENCE</scope>
    <source>
        <strain evidence="3">JCM 13671</strain>
    </source>
</reference>
<keyword evidence="2" id="KW-0812">Transmembrane</keyword>
<dbReference type="AlphaFoldDB" id="A0A7I7XQH4"/>
<keyword evidence="2" id="KW-0472">Membrane</keyword>
<protein>
    <recommendedName>
        <fullName evidence="5">PE-PGRS family protein</fullName>
    </recommendedName>
</protein>
<feature type="region of interest" description="Disordered" evidence="1">
    <location>
        <begin position="378"/>
        <end position="407"/>
    </location>
</feature>
<feature type="region of interest" description="Disordered" evidence="1">
    <location>
        <begin position="431"/>
        <end position="482"/>
    </location>
</feature>
<evidence type="ECO:0000313" key="4">
    <source>
        <dbReference type="Proteomes" id="UP000466931"/>
    </source>
</evidence>
<keyword evidence="4" id="KW-1185">Reference proteome</keyword>
<feature type="compositionally biased region" description="Basic and acidic residues" evidence="1">
    <location>
        <begin position="431"/>
        <end position="463"/>
    </location>
</feature>
<accession>A0A7I7XQH4</accession>
<dbReference type="Proteomes" id="UP000466931">
    <property type="component" value="Chromosome"/>
</dbReference>
<keyword evidence="2" id="KW-1133">Transmembrane helix</keyword>
<organism evidence="3 4">
    <name type="scientific">Mycolicibacterium confluentis</name>
    <dbReference type="NCBI Taxonomy" id="28047"/>
    <lineage>
        <taxon>Bacteria</taxon>
        <taxon>Bacillati</taxon>
        <taxon>Actinomycetota</taxon>
        <taxon>Actinomycetes</taxon>
        <taxon>Mycobacteriales</taxon>
        <taxon>Mycobacteriaceae</taxon>
        <taxon>Mycolicibacterium</taxon>
    </lineage>
</organism>
<gene>
    <name evidence="3" type="ORF">MCNF_01010</name>
</gene>
<evidence type="ECO:0000256" key="1">
    <source>
        <dbReference type="SAM" id="MobiDB-lite"/>
    </source>
</evidence>
<proteinExistence type="predicted"/>
<reference evidence="3" key="1">
    <citation type="journal article" date="2019" name="Emerg. Microbes Infect.">
        <title>Comprehensive subspecies identification of 175 nontuberculous mycobacteria species based on 7547 genomic profiles.</title>
        <authorList>
            <person name="Matsumoto Y."/>
            <person name="Kinjo T."/>
            <person name="Motooka D."/>
            <person name="Nabeya D."/>
            <person name="Jung N."/>
            <person name="Uechi K."/>
            <person name="Horii T."/>
            <person name="Iida T."/>
            <person name="Fujita J."/>
            <person name="Nakamura S."/>
        </authorList>
    </citation>
    <scope>NUCLEOTIDE SEQUENCE [LARGE SCALE GENOMIC DNA]</scope>
    <source>
        <strain evidence="3">JCM 13671</strain>
    </source>
</reference>
<evidence type="ECO:0008006" key="5">
    <source>
        <dbReference type="Google" id="ProtNLM"/>
    </source>
</evidence>
<feature type="transmembrane region" description="Helical" evidence="2">
    <location>
        <begin position="21"/>
        <end position="41"/>
    </location>
</feature>
<feature type="compositionally biased region" description="Low complexity" evidence="1">
    <location>
        <begin position="464"/>
        <end position="482"/>
    </location>
</feature>
<dbReference type="RefSeq" id="WP_234813081.1">
    <property type="nucleotide sequence ID" value="NZ_AP022612.1"/>
</dbReference>
<evidence type="ECO:0000256" key="2">
    <source>
        <dbReference type="SAM" id="Phobius"/>
    </source>
</evidence>
<name>A0A7I7XQH4_9MYCO</name>